<dbReference type="GO" id="GO:0005634">
    <property type="term" value="C:nucleus"/>
    <property type="evidence" value="ECO:0007669"/>
    <property type="project" value="TreeGrafter"/>
</dbReference>
<comment type="caution">
    <text evidence="5">The sequence shown here is derived from an EMBL/GenBank/DDBJ whole genome shotgun (WGS) entry which is preliminary data.</text>
</comment>
<dbReference type="GeneID" id="90071907"/>
<dbReference type="RefSeq" id="XP_064850928.1">
    <property type="nucleotide sequence ID" value="XM_064994856.1"/>
</dbReference>
<feature type="domain" description="tRNA ligase kinase" evidence="3">
    <location>
        <begin position="550"/>
        <end position="690"/>
    </location>
</feature>
<evidence type="ECO:0000259" key="4">
    <source>
        <dbReference type="Pfam" id="PF09511"/>
    </source>
</evidence>
<dbReference type="GO" id="GO:0003972">
    <property type="term" value="F:RNA ligase (ATP) activity"/>
    <property type="evidence" value="ECO:0007669"/>
    <property type="project" value="InterPro"/>
</dbReference>
<dbReference type="Proteomes" id="UP001360560">
    <property type="component" value="Unassembled WGS sequence"/>
</dbReference>
<accession>A0AAV5QIE7</accession>
<dbReference type="GO" id="GO:0006388">
    <property type="term" value="P:tRNA splicing, via endonucleolytic cleavage and ligation"/>
    <property type="evidence" value="ECO:0007669"/>
    <property type="project" value="InterPro"/>
</dbReference>
<evidence type="ECO:0000259" key="3">
    <source>
        <dbReference type="Pfam" id="PF08303"/>
    </source>
</evidence>
<dbReference type="Pfam" id="PF09511">
    <property type="entry name" value="RNA_lig_T4_1"/>
    <property type="match status" value="1"/>
</dbReference>
<proteinExistence type="predicted"/>
<dbReference type="Gene3D" id="3.40.50.300">
    <property type="entry name" value="P-loop containing nucleotide triphosphate hydrolases"/>
    <property type="match status" value="1"/>
</dbReference>
<dbReference type="InterPro" id="IPR019039">
    <property type="entry name" value="T4-Rnl1-like_N"/>
</dbReference>
<protein>
    <submittedName>
        <fullName evidence="5">tRNA ligase</fullName>
    </submittedName>
</protein>
<dbReference type="EMBL" id="BTFZ01000002">
    <property type="protein sequence ID" value="GMM33928.1"/>
    <property type="molecule type" value="Genomic_DNA"/>
</dbReference>
<evidence type="ECO:0000259" key="2">
    <source>
        <dbReference type="Pfam" id="PF08302"/>
    </source>
</evidence>
<keyword evidence="5" id="KW-0436">Ligase</keyword>
<feature type="region of interest" description="Disordered" evidence="1">
    <location>
        <begin position="743"/>
        <end position="776"/>
    </location>
</feature>
<evidence type="ECO:0000256" key="1">
    <source>
        <dbReference type="SAM" id="MobiDB-lite"/>
    </source>
</evidence>
<organism evidence="5 6">
    <name type="scientific">Saccharomycopsis crataegensis</name>
    <dbReference type="NCBI Taxonomy" id="43959"/>
    <lineage>
        <taxon>Eukaryota</taxon>
        <taxon>Fungi</taxon>
        <taxon>Dikarya</taxon>
        <taxon>Ascomycota</taxon>
        <taxon>Saccharomycotina</taxon>
        <taxon>Saccharomycetes</taxon>
        <taxon>Saccharomycopsidaceae</taxon>
        <taxon>Saccharomycopsis</taxon>
    </lineage>
</organism>
<name>A0AAV5QIE7_9ASCO</name>
<evidence type="ECO:0000313" key="6">
    <source>
        <dbReference type="Proteomes" id="UP001360560"/>
    </source>
</evidence>
<gene>
    <name evidence="5" type="ORF">DASC09_012530</name>
</gene>
<dbReference type="AlphaFoldDB" id="A0AAV5QIE7"/>
<reference evidence="5 6" key="1">
    <citation type="journal article" date="2023" name="Elife">
        <title>Identification of key yeast species and microbe-microbe interactions impacting larval growth of Drosophila in the wild.</title>
        <authorList>
            <person name="Mure A."/>
            <person name="Sugiura Y."/>
            <person name="Maeda R."/>
            <person name="Honda K."/>
            <person name="Sakurai N."/>
            <person name="Takahashi Y."/>
            <person name="Watada M."/>
            <person name="Katoh T."/>
            <person name="Gotoh A."/>
            <person name="Gotoh Y."/>
            <person name="Taniguchi I."/>
            <person name="Nakamura K."/>
            <person name="Hayashi T."/>
            <person name="Katayama T."/>
            <person name="Uemura T."/>
            <person name="Hattori Y."/>
        </authorList>
    </citation>
    <scope>NUCLEOTIDE SEQUENCE [LARGE SCALE GENOMIC DNA]</scope>
    <source>
        <strain evidence="5 6">SC-9</strain>
    </source>
</reference>
<evidence type="ECO:0000313" key="5">
    <source>
        <dbReference type="EMBL" id="GMM33928.1"/>
    </source>
</evidence>
<dbReference type="Pfam" id="PF08302">
    <property type="entry name" value="tRNA_lig_CPD"/>
    <property type="match status" value="1"/>
</dbReference>
<dbReference type="PANTHER" id="PTHR32004:SF1">
    <property type="entry name" value="TRNA LIGASE"/>
    <property type="match status" value="1"/>
</dbReference>
<sequence>MIDISEFQSYAQQHGSSSVDLDGFVDSLEKSLNVNNKKGKGSKSVLTTFNKPDLPLASWKFKEWDYLNPEINLPSNARGLFTTENSPHKIVVRGYNKFFNVNEAKETKVDAIKNNSQGPYEVTLKSNGCIIFISGLEDGTLVVCSKHSTGIIDNYRNHSLQGKEFLERQLKELGVDSKEFGKALNELNVTAIAEYCDDDFEEHVLQYVGDDIGLYLHGLNFNIPEFKTFPMDLVTKFAVKFGFKTTSYFVESDVNKLFEFLEKSAKTGMYEGEEVEGFVIRCKEKSTDSDFFWKFKFEEPYLMYRQWREATKKLIKVRDLNDPSFKKYNDVTRHYLEFVAPIINNHEKLGKYYLLGHSIIDLRKLYLKFIGKEGYELTKSKAVDHEKAQNIKEIISSRTMTQKEVEDDIEGIIKGLSHVQIDEKQVQAQMPAPLTDPKVDGCGYEILQINKYCLIPIATIGCGKTTTALTLLNLFPQWGHIQNDNLIKNKVFNKRLERKSLEFLMGNTAVLDEDKLNVEIDEFLKNPKKFGSNPYSMVKEKNKTENKDKILDSNNVIIVDRNNHMFRERKDLFSYLRSLKTSYLTNDGELVTDASGKVVRIRYQLKFICLNFLPKKYFPYANVSADDRLWNVTHGRIKDRGDNHQTIKLNSEKDLADVEKIMKGFIGRFQFCDPKKSPDSSFDSVIDLNIFEDNSSRVNAEKILKQLYGEFPEVLNGKMPTKEEIDEAFKKALDYKPKINKIVRGSGKKSEDKQKKNHKDKNENNSNPKPRSPKINYFGIEISDPSTLLSRVYSLINKKQNILNLEPTQNFFHKLAYSQRIQPRFHVTLVHAAHKDKSIFKGYSQLLESCLSSTTNNATANKAIVPVGKICFDIKLDKLVWDGKAAAILVKIVGVHNVPEDKKDTIKYGNSRLHITLGTENVSIKPFYSNTMLEYADEYITKDASGIYEDNICVFQWDDDDSDAYLNKLPLTGFIQ</sequence>
<dbReference type="InterPro" id="IPR027417">
    <property type="entry name" value="P-loop_NTPase"/>
</dbReference>
<dbReference type="GO" id="GO:0005524">
    <property type="term" value="F:ATP binding"/>
    <property type="evidence" value="ECO:0007669"/>
    <property type="project" value="InterPro"/>
</dbReference>
<feature type="domain" description="tRNA ligase phosphodiesterase" evidence="2">
    <location>
        <begin position="695"/>
        <end position="949"/>
    </location>
</feature>
<feature type="domain" description="T4 RNA ligase 1-like N-terminal" evidence="4">
    <location>
        <begin position="76"/>
        <end position="302"/>
    </location>
</feature>
<dbReference type="PANTHER" id="PTHR32004">
    <property type="entry name" value="TRNA LIGASE"/>
    <property type="match status" value="1"/>
</dbReference>
<feature type="domain" description="tRNA ligase kinase" evidence="3">
    <location>
        <begin position="454"/>
        <end position="516"/>
    </location>
</feature>
<dbReference type="Pfam" id="PF08303">
    <property type="entry name" value="tRNA_lig_kinase"/>
    <property type="match status" value="2"/>
</dbReference>
<dbReference type="InterPro" id="IPR015965">
    <property type="entry name" value="tRNA_lig_PDEase"/>
</dbReference>
<keyword evidence="6" id="KW-1185">Reference proteome</keyword>
<dbReference type="InterPro" id="IPR015966">
    <property type="entry name" value="tRNA_lig_kin_fungi"/>
</dbReference>